<proteinExistence type="predicted"/>
<evidence type="ECO:0000313" key="6">
    <source>
        <dbReference type="EMBL" id="CAI9086289.1"/>
    </source>
</evidence>
<dbReference type="RefSeq" id="WP_009059318.1">
    <property type="nucleotide sequence ID" value="NZ_JAHXRZ010000007.1"/>
</dbReference>
<gene>
    <name evidence="6" type="ORF">MFUM_1968</name>
</gene>
<dbReference type="PANTHER" id="PTHR22683:SF41">
    <property type="entry name" value="DNA TRANSLOCASE FTSK"/>
    <property type="match status" value="1"/>
</dbReference>
<evidence type="ECO:0000259" key="5">
    <source>
        <dbReference type="PROSITE" id="PS50901"/>
    </source>
</evidence>
<dbReference type="PANTHER" id="PTHR22683">
    <property type="entry name" value="SPORULATION PROTEIN RELATED"/>
    <property type="match status" value="1"/>
</dbReference>
<sequence>MPPPFEVQIVTDPRVLPDSPLRGLNERPLKFLLKKFGELCQKNDLPKAYLISSPEAGYGKTYLIGRLFQELKGKATLIYFYAFIDSSRFWINIFDRILTELTQPEEFIDIDRRNNRSYTQFEIYTSRIIGNLLADLITSKLIEPQELIHQGLVRGVVNELDVVEALRKAPNQKADFSNPSEKWIQWMQASYWDSLAQCCENALYRRGINIGELRDLIPLFWIFFWYSANPDLRHRETCIEWLRGATLEEEDVRNIGLPINYNEPMDLPIDTRNDLCRKRVYQFCNLASFARPFVFCFDQTERYGEDKSLCQKFGSVIGSLVNECKNHLIILTTNFHAWEQNRNYIQKADLERIAYEKQLELEGLNIEQARELIEQRIKRYPIEESKVRKLLEKLPSFFSTQSKVGIRKFLQWAEREFEQIEETNELREGDEELEKIFNEEKKKTLSGQVLFQPDLFLEAIQVALIGKKESIQQIKHDYYSLCWEHDGDQTTVYFGCEKSDNWKRWGAIAKKTLELSASFQAKSRRFLGIFPRSHELKTIPGKNWKETKEKETIDQAKNSGLLRIEALDKEKTADFYALAILYRNAISRDINYSKEKIEEFASKKLASWIDPLISLLPQLPPLPITSTAPTGSEITVTQPDSSNENDPYRIYREKLNEFFSKNNIDANVRDYKIAPQFVRFLVEKDVRVRITNIVARKKDIQLHLGLDVPPFIDAYRNYVKIDVAIPQIDCVVPWKKALRHLKGNLSFPIGKTIDLEQSEWVIGDFMDSNFAHLLVAGTTGSGKSQFLKSLIGAILYKFPKKARVFLIDFKGTDFFPLESIKSHKEAEDFLKKAVEEMNSRNERLNKEMLNDLNSLYKTGKGDIPYWIIVIDEYADMISGLRGNRRREFESYIQRIAQKGRSAGIHLIISTQSPRKEIVSGLIKQCLPGKISFRVTDDTESLLILDRGGAEQLRGKGDLLCNFQHGRFLRAQSAFITDKEWKKVVLQAVR</sequence>
<keyword evidence="4" id="KW-0175">Coiled coil</keyword>
<accession>A0ABM9IF25</accession>
<dbReference type="Gene3D" id="3.30.980.40">
    <property type="match status" value="1"/>
</dbReference>
<evidence type="ECO:0000256" key="4">
    <source>
        <dbReference type="SAM" id="Coils"/>
    </source>
</evidence>
<dbReference type="Gene3D" id="3.40.50.300">
    <property type="entry name" value="P-loop containing nucleotide triphosphate hydrolases"/>
    <property type="match status" value="1"/>
</dbReference>
<keyword evidence="7" id="KW-1185">Reference proteome</keyword>
<dbReference type="PROSITE" id="PS50901">
    <property type="entry name" value="FTSK"/>
    <property type="match status" value="1"/>
</dbReference>
<feature type="coiled-coil region" evidence="4">
    <location>
        <begin position="820"/>
        <end position="847"/>
    </location>
</feature>
<evidence type="ECO:0000256" key="2">
    <source>
        <dbReference type="ARBA" id="ARBA00022840"/>
    </source>
</evidence>
<dbReference type="InterPro" id="IPR002543">
    <property type="entry name" value="FtsK_dom"/>
</dbReference>
<dbReference type="SUPFAM" id="SSF52540">
    <property type="entry name" value="P-loop containing nucleoside triphosphate hydrolases"/>
    <property type="match status" value="2"/>
</dbReference>
<evidence type="ECO:0000256" key="3">
    <source>
        <dbReference type="PROSITE-ProRule" id="PRU00289"/>
    </source>
</evidence>
<reference evidence="6" key="1">
    <citation type="submission" date="2023-03" db="EMBL/GenBank/DDBJ databases">
        <authorList>
            <person name="Cremers G."/>
            <person name="Picone N."/>
        </authorList>
    </citation>
    <scope>NUCLEOTIDE SEQUENCE</scope>
    <source>
        <strain evidence="6">Sample_alias</strain>
    </source>
</reference>
<dbReference type="Pfam" id="PF01580">
    <property type="entry name" value="FtsK_SpoIIIE"/>
    <property type="match status" value="1"/>
</dbReference>
<dbReference type="Proteomes" id="UP001161497">
    <property type="component" value="Chromosome"/>
</dbReference>
<dbReference type="CDD" id="cd01127">
    <property type="entry name" value="TrwB_TraG_TraD_VirD4"/>
    <property type="match status" value="1"/>
</dbReference>
<keyword evidence="2 3" id="KW-0067">ATP-binding</keyword>
<organism evidence="6 7">
    <name type="scientific">Candidatus Methylacidiphilum fumarolicum</name>
    <dbReference type="NCBI Taxonomy" id="591154"/>
    <lineage>
        <taxon>Bacteria</taxon>
        <taxon>Pseudomonadati</taxon>
        <taxon>Verrucomicrobiota</taxon>
        <taxon>Methylacidiphilae</taxon>
        <taxon>Methylacidiphilales</taxon>
        <taxon>Methylacidiphilaceae</taxon>
        <taxon>Methylacidiphilum (ex Ratnadevi et al. 2023)</taxon>
    </lineage>
</organism>
<evidence type="ECO:0000313" key="7">
    <source>
        <dbReference type="Proteomes" id="UP001161497"/>
    </source>
</evidence>
<feature type="domain" description="FtsK" evidence="5">
    <location>
        <begin position="757"/>
        <end position="941"/>
    </location>
</feature>
<dbReference type="EMBL" id="OX458932">
    <property type="protein sequence ID" value="CAI9086289.1"/>
    <property type="molecule type" value="Genomic_DNA"/>
</dbReference>
<name>A0ABM9IF25_9BACT</name>
<keyword evidence="1 3" id="KW-0547">Nucleotide-binding</keyword>
<protein>
    <submittedName>
        <fullName evidence="6">FtsK domain-containing protein</fullName>
    </submittedName>
</protein>
<dbReference type="InterPro" id="IPR027417">
    <property type="entry name" value="P-loop_NTPase"/>
</dbReference>
<feature type="binding site" evidence="3">
    <location>
        <begin position="777"/>
        <end position="784"/>
    </location>
    <ligand>
        <name>ATP</name>
        <dbReference type="ChEBI" id="CHEBI:30616"/>
    </ligand>
</feature>
<evidence type="ECO:0000256" key="1">
    <source>
        <dbReference type="ARBA" id="ARBA00022741"/>
    </source>
</evidence>
<dbReference type="InterPro" id="IPR050206">
    <property type="entry name" value="FtsK/SpoIIIE/SftA"/>
</dbReference>